<protein>
    <submittedName>
        <fullName evidence="3">Glycosyltransferase involved in cell wall biosynthesis</fullName>
    </submittedName>
</protein>
<dbReference type="InterPro" id="IPR001173">
    <property type="entry name" value="Glyco_trans_2-like"/>
</dbReference>
<feature type="transmembrane region" description="Helical" evidence="1">
    <location>
        <begin position="246"/>
        <end position="264"/>
    </location>
</feature>
<keyword evidence="4" id="KW-1185">Reference proteome</keyword>
<accession>A0A7W6MXI6</accession>
<dbReference type="RefSeq" id="WP_151411447.1">
    <property type="nucleotide sequence ID" value="NZ_AP028155.1"/>
</dbReference>
<comment type="caution">
    <text evidence="3">The sequence shown here is derived from an EMBL/GenBank/DDBJ whole genome shotgun (WGS) entry which is preliminary data.</text>
</comment>
<proteinExistence type="predicted"/>
<dbReference type="InterPro" id="IPR029044">
    <property type="entry name" value="Nucleotide-diphossugar_trans"/>
</dbReference>
<organism evidence="3 4">
    <name type="scientific">Butyricimonas faecihominis</name>
    <dbReference type="NCBI Taxonomy" id="1472416"/>
    <lineage>
        <taxon>Bacteria</taxon>
        <taxon>Pseudomonadati</taxon>
        <taxon>Bacteroidota</taxon>
        <taxon>Bacteroidia</taxon>
        <taxon>Bacteroidales</taxon>
        <taxon>Odoribacteraceae</taxon>
        <taxon>Butyricimonas</taxon>
    </lineage>
</organism>
<dbReference type="Proteomes" id="UP000546007">
    <property type="component" value="Unassembled WGS sequence"/>
</dbReference>
<dbReference type="Gene3D" id="3.90.550.10">
    <property type="entry name" value="Spore Coat Polysaccharide Biosynthesis Protein SpsA, Chain A"/>
    <property type="match status" value="1"/>
</dbReference>
<dbReference type="PANTHER" id="PTHR22916:SF71">
    <property type="entry name" value="GLYCOSYL TRANSFERASE"/>
    <property type="match status" value="1"/>
</dbReference>
<evidence type="ECO:0000256" key="1">
    <source>
        <dbReference type="SAM" id="Phobius"/>
    </source>
</evidence>
<dbReference type="PANTHER" id="PTHR22916">
    <property type="entry name" value="GLYCOSYLTRANSFERASE"/>
    <property type="match status" value="1"/>
</dbReference>
<gene>
    <name evidence="3" type="ORF">GGR14_000576</name>
</gene>
<sequence length="336" mass="38230">MMLSIVCPIYNEVRYIKGCIESIVAQDYPKDSLEVLFVDGMSLDGTRDVVQQFMSLYPFIKLLDNPKKITPTALNIGVTAAKGSIIFRLDAHAIYPNNYFSILVKYLEELRADNVGGICRTLPVNNTNVCVAIACALSSPFGMGNSYFRIGIKDVKKVDTVPFGCFRKEVFDKVGLFDEELIRNQDDEFNGRIIKEGGCIYLIPEVIIDYYARDSIKKVIKMFYQYGLFKPLVNIKLRKPTTIRQFFPVLFVIGLIVGGVFSIFTSLVYIYILVVSLYWCLAFYFALSNIRKIKRLGGVMLLPFIFFMIHVSYGWGYLVGIFKVIFKSSFSVVSNR</sequence>
<keyword evidence="1" id="KW-1133">Transmembrane helix</keyword>
<dbReference type="GeneID" id="93101033"/>
<dbReference type="SUPFAM" id="SSF53448">
    <property type="entry name" value="Nucleotide-diphospho-sugar transferases"/>
    <property type="match status" value="1"/>
</dbReference>
<reference evidence="3 4" key="1">
    <citation type="submission" date="2020-08" db="EMBL/GenBank/DDBJ databases">
        <title>Genomic Encyclopedia of Type Strains, Phase IV (KMG-IV): sequencing the most valuable type-strain genomes for metagenomic binning, comparative biology and taxonomic classification.</title>
        <authorList>
            <person name="Goeker M."/>
        </authorList>
    </citation>
    <scope>NUCLEOTIDE SEQUENCE [LARGE SCALE GENOMIC DNA]</scope>
    <source>
        <strain evidence="3 4">DSM 105721</strain>
    </source>
</reference>
<evidence type="ECO:0000313" key="4">
    <source>
        <dbReference type="Proteomes" id="UP000546007"/>
    </source>
</evidence>
<dbReference type="OrthoDB" id="9810303at2"/>
<dbReference type="CDD" id="cd02525">
    <property type="entry name" value="Succinoglycan_BP_ExoA"/>
    <property type="match status" value="1"/>
</dbReference>
<keyword evidence="1" id="KW-0472">Membrane</keyword>
<evidence type="ECO:0000259" key="2">
    <source>
        <dbReference type="Pfam" id="PF00535"/>
    </source>
</evidence>
<feature type="transmembrane region" description="Helical" evidence="1">
    <location>
        <begin position="299"/>
        <end position="326"/>
    </location>
</feature>
<dbReference type="GO" id="GO:0016758">
    <property type="term" value="F:hexosyltransferase activity"/>
    <property type="evidence" value="ECO:0007669"/>
    <property type="project" value="UniProtKB-ARBA"/>
</dbReference>
<keyword evidence="3" id="KW-0808">Transferase</keyword>
<feature type="domain" description="Glycosyltransferase 2-like" evidence="2">
    <location>
        <begin position="4"/>
        <end position="122"/>
    </location>
</feature>
<evidence type="ECO:0000313" key="3">
    <source>
        <dbReference type="EMBL" id="MBB4024815.1"/>
    </source>
</evidence>
<dbReference type="AlphaFoldDB" id="A0A7W6MXI6"/>
<dbReference type="Pfam" id="PF00535">
    <property type="entry name" value="Glycos_transf_2"/>
    <property type="match status" value="1"/>
</dbReference>
<feature type="transmembrane region" description="Helical" evidence="1">
    <location>
        <begin position="270"/>
        <end position="287"/>
    </location>
</feature>
<dbReference type="EMBL" id="JACIES010000001">
    <property type="protein sequence ID" value="MBB4024815.1"/>
    <property type="molecule type" value="Genomic_DNA"/>
</dbReference>
<name>A0A7W6MXI6_9BACT</name>
<keyword evidence="1" id="KW-0812">Transmembrane</keyword>